<dbReference type="InterPro" id="IPR036388">
    <property type="entry name" value="WH-like_DNA-bd_sf"/>
</dbReference>
<dbReference type="GO" id="GO:0003677">
    <property type="term" value="F:DNA binding"/>
    <property type="evidence" value="ECO:0007669"/>
    <property type="project" value="UniProtKB-KW"/>
</dbReference>
<evidence type="ECO:0000259" key="4">
    <source>
        <dbReference type="PROSITE" id="PS51078"/>
    </source>
</evidence>
<dbReference type="OrthoDB" id="6057486at2"/>
<feature type="domain" description="IclR-ED" evidence="4">
    <location>
        <begin position="68"/>
        <end position="251"/>
    </location>
</feature>
<evidence type="ECO:0000256" key="2">
    <source>
        <dbReference type="ARBA" id="ARBA00023125"/>
    </source>
</evidence>
<dbReference type="InterPro" id="IPR005471">
    <property type="entry name" value="Tscrpt_reg_IclR_N"/>
</dbReference>
<comment type="caution">
    <text evidence="5">The sequence shown here is derived from an EMBL/GenBank/DDBJ whole genome shotgun (WGS) entry which is preliminary data.</text>
</comment>
<dbReference type="InterPro" id="IPR029016">
    <property type="entry name" value="GAF-like_dom_sf"/>
</dbReference>
<dbReference type="RefSeq" id="WP_121899579.1">
    <property type="nucleotide sequence ID" value="NZ_RCNT01000013.1"/>
</dbReference>
<dbReference type="InterPro" id="IPR050707">
    <property type="entry name" value="HTH_MetabolicPath_Reg"/>
</dbReference>
<evidence type="ECO:0000256" key="1">
    <source>
        <dbReference type="ARBA" id="ARBA00023015"/>
    </source>
</evidence>
<dbReference type="InterPro" id="IPR036390">
    <property type="entry name" value="WH_DNA-bd_sf"/>
</dbReference>
<dbReference type="Proteomes" id="UP000281343">
    <property type="component" value="Unassembled WGS sequence"/>
</dbReference>
<evidence type="ECO:0000256" key="3">
    <source>
        <dbReference type="ARBA" id="ARBA00023163"/>
    </source>
</evidence>
<reference evidence="5 6" key="1">
    <citation type="submission" date="2018-10" db="EMBL/GenBank/DDBJ databases">
        <authorList>
            <person name="Jung H.S."/>
            <person name="Jeon C.O."/>
        </authorList>
    </citation>
    <scope>NUCLEOTIDE SEQUENCE [LARGE SCALE GENOMIC DNA]</scope>
    <source>
        <strain evidence="5 6">MA-7-27</strain>
    </source>
</reference>
<evidence type="ECO:0000313" key="5">
    <source>
        <dbReference type="EMBL" id="RMA40709.1"/>
    </source>
</evidence>
<dbReference type="Pfam" id="PF01614">
    <property type="entry name" value="IclR_C"/>
    <property type="match status" value="1"/>
</dbReference>
<protein>
    <submittedName>
        <fullName evidence="5">IclR family transcriptional regulator</fullName>
    </submittedName>
</protein>
<dbReference type="SUPFAM" id="SSF55781">
    <property type="entry name" value="GAF domain-like"/>
    <property type="match status" value="1"/>
</dbReference>
<dbReference type="Gene3D" id="1.10.10.10">
    <property type="entry name" value="Winged helix-like DNA-binding domain superfamily/Winged helix DNA-binding domain"/>
    <property type="match status" value="1"/>
</dbReference>
<organism evidence="5 6">
    <name type="scientific">Rhodophyticola porphyridii</name>
    <dbReference type="NCBI Taxonomy" id="1852017"/>
    <lineage>
        <taxon>Bacteria</taxon>
        <taxon>Pseudomonadati</taxon>
        <taxon>Pseudomonadota</taxon>
        <taxon>Alphaproteobacteria</taxon>
        <taxon>Rhodobacterales</taxon>
        <taxon>Roseobacteraceae</taxon>
        <taxon>Rhodophyticola</taxon>
    </lineage>
</organism>
<accession>A0A3L9XW13</accession>
<proteinExistence type="predicted"/>
<keyword evidence="1" id="KW-0805">Transcription regulation</keyword>
<dbReference type="Pfam" id="PF09339">
    <property type="entry name" value="HTH_IclR"/>
    <property type="match status" value="1"/>
</dbReference>
<gene>
    <name evidence="5" type="ORF">D9R08_18345</name>
</gene>
<dbReference type="EMBL" id="RCNT01000013">
    <property type="protein sequence ID" value="RMA40709.1"/>
    <property type="molecule type" value="Genomic_DNA"/>
</dbReference>
<evidence type="ECO:0000313" key="6">
    <source>
        <dbReference type="Proteomes" id="UP000281343"/>
    </source>
</evidence>
<dbReference type="PANTHER" id="PTHR30136">
    <property type="entry name" value="HELIX-TURN-HELIX TRANSCRIPTIONAL REGULATOR, ICLR FAMILY"/>
    <property type="match status" value="1"/>
</dbReference>
<sequence length="251" mass="27402">MPTKPNESVLKSFDILSLVRADRPEITSQIVVHELGMNPATAHRFLSTLVMVGALASYKRGSYCLGPRAAELGSLEQLTNPLSNVVKPVIESASQELNESVMASRLSRGGPVCMAVATPNRPFNIAIKVGTILPLHSTAQGKLWLSSLTRKERLARLGAYRLVALTDRTIQDLDVLEQELDQIRSQGFAINKGENEVDLGAVSIPVKGKTGEIILTLSLFGLLSRFDDQFVARAIERLRRAAEEIQDQSGQ</sequence>
<dbReference type="PROSITE" id="PS51078">
    <property type="entry name" value="ICLR_ED"/>
    <property type="match status" value="1"/>
</dbReference>
<dbReference type="PANTHER" id="PTHR30136:SF35">
    <property type="entry name" value="HTH-TYPE TRANSCRIPTIONAL REGULATOR RV1719"/>
    <property type="match status" value="1"/>
</dbReference>
<keyword evidence="6" id="KW-1185">Reference proteome</keyword>
<keyword evidence="3" id="KW-0804">Transcription</keyword>
<dbReference type="SUPFAM" id="SSF46785">
    <property type="entry name" value="Winged helix' DNA-binding domain"/>
    <property type="match status" value="1"/>
</dbReference>
<name>A0A3L9XW13_9RHOB</name>
<dbReference type="AlphaFoldDB" id="A0A3L9XW13"/>
<dbReference type="GO" id="GO:0003700">
    <property type="term" value="F:DNA-binding transcription factor activity"/>
    <property type="evidence" value="ECO:0007669"/>
    <property type="project" value="TreeGrafter"/>
</dbReference>
<dbReference type="SMART" id="SM00346">
    <property type="entry name" value="HTH_ICLR"/>
    <property type="match status" value="1"/>
</dbReference>
<dbReference type="GO" id="GO:0045892">
    <property type="term" value="P:negative regulation of DNA-templated transcription"/>
    <property type="evidence" value="ECO:0007669"/>
    <property type="project" value="TreeGrafter"/>
</dbReference>
<keyword evidence="2" id="KW-0238">DNA-binding</keyword>
<dbReference type="InterPro" id="IPR014757">
    <property type="entry name" value="Tscrpt_reg_IclR_C"/>
</dbReference>
<dbReference type="Gene3D" id="3.30.450.40">
    <property type="match status" value="1"/>
</dbReference>